<keyword evidence="3" id="KW-1185">Reference proteome</keyword>
<dbReference type="EMBL" id="MZGV01000023">
    <property type="protein sequence ID" value="OPJ61287.1"/>
    <property type="molecule type" value="Genomic_DNA"/>
</dbReference>
<dbReference type="InterPro" id="IPR058780">
    <property type="entry name" value="YhfM-like_dom"/>
</dbReference>
<reference evidence="2 3" key="1">
    <citation type="submission" date="2017-03" db="EMBL/GenBank/DDBJ databases">
        <title>Genome sequence of Clostridium oryzae DSM 28571.</title>
        <authorList>
            <person name="Poehlein A."/>
            <person name="Daniel R."/>
        </authorList>
    </citation>
    <scope>NUCLEOTIDE SEQUENCE [LARGE SCALE GENOMIC DNA]</scope>
    <source>
        <strain evidence="2 3">DSM 28571</strain>
    </source>
</reference>
<evidence type="ECO:0000313" key="3">
    <source>
        <dbReference type="Proteomes" id="UP000190080"/>
    </source>
</evidence>
<name>A0A1V4IPA7_9CLOT</name>
<dbReference type="RefSeq" id="WP_242954404.1">
    <property type="nucleotide sequence ID" value="NZ_MZGV01000023.1"/>
</dbReference>
<evidence type="ECO:0000259" key="1">
    <source>
        <dbReference type="Pfam" id="PF26353"/>
    </source>
</evidence>
<protein>
    <recommendedName>
        <fullName evidence="1">YhfM-like domain-containing protein</fullName>
    </recommendedName>
</protein>
<evidence type="ECO:0000313" key="2">
    <source>
        <dbReference type="EMBL" id="OPJ61287.1"/>
    </source>
</evidence>
<dbReference type="STRING" id="1450648.CLORY_23270"/>
<dbReference type="Pfam" id="PF26353">
    <property type="entry name" value="YhfM"/>
    <property type="match status" value="1"/>
</dbReference>
<feature type="domain" description="YhfM-like" evidence="1">
    <location>
        <begin position="50"/>
        <end position="155"/>
    </location>
</feature>
<dbReference type="AlphaFoldDB" id="A0A1V4IPA7"/>
<organism evidence="2 3">
    <name type="scientific">Clostridium oryzae</name>
    <dbReference type="NCBI Taxonomy" id="1450648"/>
    <lineage>
        <taxon>Bacteria</taxon>
        <taxon>Bacillati</taxon>
        <taxon>Bacillota</taxon>
        <taxon>Clostridia</taxon>
        <taxon>Eubacteriales</taxon>
        <taxon>Clostridiaceae</taxon>
        <taxon>Clostridium</taxon>
    </lineage>
</organism>
<sequence>MPIINIKKTIYRIPFVMLLIMTLLFSGCNRIDKLQVKLGMKNADFEYIKNNMANKIVIQSTRDLGFRFVVTDKSAIKELYSILSSAKKVDRKSSLKADYTFEIHKGDKVYKFDYIAGLDKHDAGNLFSEDGKKIYIVSRRLDIDIIKNLWNTRKPTEFEKVYYGTILKFFKDYGNVVNKKNKAIGIDISQDVEMQKYLLSIDIDSFKNKLSNVMPEAVLVDNNRTDFDVVVTLKTQGYKPSLYKAILLVDNKKEHSEKKYYVNDVYENGEWTIQISDKVMTGF</sequence>
<gene>
    <name evidence="2" type="ORF">CLORY_23270</name>
</gene>
<proteinExistence type="predicted"/>
<dbReference type="PROSITE" id="PS51257">
    <property type="entry name" value="PROKAR_LIPOPROTEIN"/>
    <property type="match status" value="1"/>
</dbReference>
<dbReference type="Proteomes" id="UP000190080">
    <property type="component" value="Unassembled WGS sequence"/>
</dbReference>
<accession>A0A1V4IPA7</accession>
<comment type="caution">
    <text evidence="2">The sequence shown here is derived from an EMBL/GenBank/DDBJ whole genome shotgun (WGS) entry which is preliminary data.</text>
</comment>